<dbReference type="AlphaFoldDB" id="A0A562N3W8"/>
<evidence type="ECO:0000313" key="2">
    <source>
        <dbReference type="Proteomes" id="UP000317122"/>
    </source>
</evidence>
<evidence type="ECO:0000313" key="1">
    <source>
        <dbReference type="EMBL" id="TWI26855.1"/>
    </source>
</evidence>
<keyword evidence="2" id="KW-1185">Reference proteome</keyword>
<dbReference type="Proteomes" id="UP000317122">
    <property type="component" value="Unassembled WGS sequence"/>
</dbReference>
<comment type="caution">
    <text evidence="1">The sequence shown here is derived from an EMBL/GenBank/DDBJ whole genome shotgun (WGS) entry which is preliminary data.</text>
</comment>
<accession>A0A562N3W8</accession>
<organism evidence="1 2">
    <name type="scientific">Mesorhizobium tianshanense</name>
    <dbReference type="NCBI Taxonomy" id="39844"/>
    <lineage>
        <taxon>Bacteria</taxon>
        <taxon>Pseudomonadati</taxon>
        <taxon>Pseudomonadota</taxon>
        <taxon>Alphaproteobacteria</taxon>
        <taxon>Hyphomicrobiales</taxon>
        <taxon>Phyllobacteriaceae</taxon>
        <taxon>Mesorhizobium</taxon>
    </lineage>
</organism>
<proteinExistence type="predicted"/>
<protein>
    <submittedName>
        <fullName evidence="1">Uncharacterized protein</fullName>
    </submittedName>
</protein>
<dbReference type="EMBL" id="VLKT01000046">
    <property type="protein sequence ID" value="TWI26855.1"/>
    <property type="molecule type" value="Genomic_DNA"/>
</dbReference>
<reference evidence="1 2" key="1">
    <citation type="journal article" date="2015" name="Stand. Genomic Sci.">
        <title>Genomic Encyclopedia of Bacterial and Archaeal Type Strains, Phase III: the genomes of soil and plant-associated and newly described type strains.</title>
        <authorList>
            <person name="Whitman W.B."/>
            <person name="Woyke T."/>
            <person name="Klenk H.P."/>
            <person name="Zhou Y."/>
            <person name="Lilburn T.G."/>
            <person name="Beck B.J."/>
            <person name="De Vos P."/>
            <person name="Vandamme P."/>
            <person name="Eisen J.A."/>
            <person name="Garrity G."/>
            <person name="Hugenholtz P."/>
            <person name="Kyrpides N.C."/>
        </authorList>
    </citation>
    <scope>NUCLEOTIDE SEQUENCE [LARGE SCALE GENOMIC DNA]</scope>
    <source>
        <strain evidence="1 2">CGMCC 1.2546</strain>
    </source>
</reference>
<gene>
    <name evidence="1" type="ORF">IQ26_05811</name>
</gene>
<name>A0A562N3W8_9HYPH</name>
<sequence length="62" mass="6822">MSVPFSSKCVAKLCLSVWTVTRLSMPAAARAERQAEYSTCTSMGRFASRPRNSHSFGLASRH</sequence>